<evidence type="ECO:0000259" key="8">
    <source>
        <dbReference type="PROSITE" id="PS50881"/>
    </source>
</evidence>
<dbReference type="Pfam" id="PF03719">
    <property type="entry name" value="Ribosomal_S5_C"/>
    <property type="match status" value="1"/>
</dbReference>
<dbReference type="InterPro" id="IPR013810">
    <property type="entry name" value="Ribosomal_uS5_N"/>
</dbReference>
<dbReference type="PROSITE" id="PS00585">
    <property type="entry name" value="RIBOSOMAL_S5"/>
    <property type="match status" value="1"/>
</dbReference>
<evidence type="ECO:0000256" key="7">
    <source>
        <dbReference type="RuleBase" id="RU003823"/>
    </source>
</evidence>
<keyword evidence="3 6" id="KW-0687">Ribonucleoprotein</keyword>
<gene>
    <name evidence="9" type="ORF">COT34_02165</name>
</gene>
<proteinExistence type="inferred from homology"/>
<feature type="domain" description="S5 DRBM" evidence="8">
    <location>
        <begin position="65"/>
        <end position="128"/>
    </location>
</feature>
<sequence>MVEEKKENSVSPASEGIENISEAAIEAEKIAKFKKEGKFGAPRRPGFPSRGTGFRPVGGEITPEYESKLLDLARVVRVTAGGKKLRFRAVVVLGNKKGKVGLGIGKGLDVAQAVEKANRAAKKNLIEVATEQGTIPYPVRAKYGAARILLKPQRKGRGLVAGGTVRVICTLAGIKDISAKILGRTSNKLSNGQATINALKKLKLKVKVKVKEKETNAATSTSASS</sequence>
<comment type="similarity">
    <text evidence="1 7">Belongs to the universal ribosomal protein uS5 family.</text>
</comment>
<dbReference type="AlphaFoldDB" id="A0A2M6T0C2"/>
<dbReference type="InterPro" id="IPR005324">
    <property type="entry name" value="Ribosomal_uS5_C"/>
</dbReference>
<reference evidence="10" key="1">
    <citation type="submission" date="2017-09" db="EMBL/GenBank/DDBJ databases">
        <title>Depth-based differentiation of microbial function through sediment-hosted aquifers and enrichment of novel symbionts in the deep terrestrial subsurface.</title>
        <authorList>
            <person name="Probst A.J."/>
            <person name="Ladd B."/>
            <person name="Jarett J.K."/>
            <person name="Geller-Mcgrath D.E."/>
            <person name="Sieber C.M.K."/>
            <person name="Emerson J.B."/>
            <person name="Anantharaman K."/>
            <person name="Thomas B.C."/>
            <person name="Malmstrom R."/>
            <person name="Stieglmeier M."/>
            <person name="Klingl A."/>
            <person name="Woyke T."/>
            <person name="Ryan C.M."/>
            <person name="Banfield J.F."/>
        </authorList>
    </citation>
    <scope>NUCLEOTIDE SEQUENCE [LARGE SCALE GENOMIC DNA]</scope>
</reference>
<dbReference type="GO" id="GO:0003723">
    <property type="term" value="F:RNA binding"/>
    <property type="evidence" value="ECO:0007669"/>
    <property type="project" value="InterPro"/>
</dbReference>
<dbReference type="GO" id="GO:0005737">
    <property type="term" value="C:cytoplasm"/>
    <property type="evidence" value="ECO:0007669"/>
    <property type="project" value="UniProtKB-ARBA"/>
</dbReference>
<evidence type="ECO:0000313" key="9">
    <source>
        <dbReference type="EMBL" id="PIS38708.1"/>
    </source>
</evidence>
<dbReference type="PANTHER" id="PTHR48277:SF1">
    <property type="entry name" value="MITOCHONDRIAL RIBOSOMAL PROTEIN S5"/>
    <property type="match status" value="1"/>
</dbReference>
<dbReference type="SUPFAM" id="SSF54768">
    <property type="entry name" value="dsRNA-binding domain-like"/>
    <property type="match status" value="1"/>
</dbReference>
<dbReference type="InterPro" id="IPR018192">
    <property type="entry name" value="Ribosomal_uS5_N_CS"/>
</dbReference>
<dbReference type="PROSITE" id="PS50881">
    <property type="entry name" value="S5_DSRBD"/>
    <property type="match status" value="1"/>
</dbReference>
<dbReference type="GO" id="GO:1990904">
    <property type="term" value="C:ribonucleoprotein complex"/>
    <property type="evidence" value="ECO:0007669"/>
    <property type="project" value="UniProtKB-UniRule"/>
</dbReference>
<dbReference type="GO" id="GO:0006412">
    <property type="term" value="P:translation"/>
    <property type="evidence" value="ECO:0007669"/>
    <property type="project" value="InterPro"/>
</dbReference>
<evidence type="ECO:0000256" key="3">
    <source>
        <dbReference type="ARBA" id="ARBA00023274"/>
    </source>
</evidence>
<dbReference type="InterPro" id="IPR020568">
    <property type="entry name" value="Ribosomal_Su5_D2-typ_SF"/>
</dbReference>
<keyword evidence="2 6" id="KW-0689">Ribosomal protein</keyword>
<evidence type="ECO:0000256" key="1">
    <source>
        <dbReference type="ARBA" id="ARBA00008945"/>
    </source>
</evidence>
<accession>A0A2M6T0C2</accession>
<dbReference type="InterPro" id="IPR000851">
    <property type="entry name" value="Ribosomal_uS5"/>
</dbReference>
<protein>
    <recommendedName>
        <fullName evidence="4">Small ribosomal subunit protein uS5</fullName>
    </recommendedName>
    <alternativeName>
        <fullName evidence="5">30S ribosomal protein S5</fullName>
    </alternativeName>
</protein>
<dbReference type="GO" id="GO:0005840">
    <property type="term" value="C:ribosome"/>
    <property type="evidence" value="ECO:0007669"/>
    <property type="project" value="UniProtKB-KW"/>
</dbReference>
<evidence type="ECO:0000313" key="10">
    <source>
        <dbReference type="Proteomes" id="UP000229390"/>
    </source>
</evidence>
<comment type="caution">
    <text evidence="9">The sequence shown here is derived from an EMBL/GenBank/DDBJ whole genome shotgun (WGS) entry which is preliminary data.</text>
</comment>
<dbReference type="Gene3D" id="3.30.160.20">
    <property type="match status" value="1"/>
</dbReference>
<dbReference type="InterPro" id="IPR014721">
    <property type="entry name" value="Ribsml_uS5_D2-typ_fold_subgr"/>
</dbReference>
<dbReference type="Pfam" id="PF00333">
    <property type="entry name" value="Ribosomal_S5"/>
    <property type="match status" value="1"/>
</dbReference>
<dbReference type="SUPFAM" id="SSF54211">
    <property type="entry name" value="Ribosomal protein S5 domain 2-like"/>
    <property type="match status" value="1"/>
</dbReference>
<evidence type="ECO:0000256" key="5">
    <source>
        <dbReference type="ARBA" id="ARBA00035519"/>
    </source>
</evidence>
<dbReference type="PANTHER" id="PTHR48277">
    <property type="entry name" value="MITOCHONDRIAL RIBOSOMAL PROTEIN S5"/>
    <property type="match status" value="1"/>
</dbReference>
<dbReference type="GO" id="GO:0003735">
    <property type="term" value="F:structural constituent of ribosome"/>
    <property type="evidence" value="ECO:0007669"/>
    <property type="project" value="UniProtKB-UniRule"/>
</dbReference>
<dbReference type="FunFam" id="3.30.230.10:FF:000002">
    <property type="entry name" value="30S ribosomal protein S5"/>
    <property type="match status" value="1"/>
</dbReference>
<dbReference type="EMBL" id="PEYE01000036">
    <property type="protein sequence ID" value="PIS38708.1"/>
    <property type="molecule type" value="Genomic_DNA"/>
</dbReference>
<evidence type="ECO:0000256" key="4">
    <source>
        <dbReference type="ARBA" id="ARBA00035255"/>
    </source>
</evidence>
<organism evidence="9 10">
    <name type="scientific">Candidatus Nealsonbacteria bacterium CG08_land_8_20_14_0_20_43_11</name>
    <dbReference type="NCBI Taxonomy" id="1974706"/>
    <lineage>
        <taxon>Bacteria</taxon>
        <taxon>Candidatus Nealsoniibacteriota</taxon>
    </lineage>
</organism>
<evidence type="ECO:0000256" key="2">
    <source>
        <dbReference type="ARBA" id="ARBA00022980"/>
    </source>
</evidence>
<dbReference type="Gene3D" id="3.30.230.10">
    <property type="match status" value="1"/>
</dbReference>
<dbReference type="Proteomes" id="UP000229390">
    <property type="component" value="Unassembled WGS sequence"/>
</dbReference>
<evidence type="ECO:0000256" key="6">
    <source>
        <dbReference type="PROSITE-ProRule" id="PRU00268"/>
    </source>
</evidence>
<name>A0A2M6T0C2_9BACT</name>